<dbReference type="EMBL" id="LQCI01000002">
    <property type="protein sequence ID" value="KZB88160.1"/>
    <property type="molecule type" value="Genomic_DNA"/>
</dbReference>
<keyword evidence="8" id="KW-1185">Reference proteome</keyword>
<name>A0A154MVX8_9PSEU</name>
<evidence type="ECO:0000256" key="1">
    <source>
        <dbReference type="ARBA" id="ARBA00004496"/>
    </source>
</evidence>
<evidence type="ECO:0000313" key="7">
    <source>
        <dbReference type="Proteomes" id="UP000076321"/>
    </source>
</evidence>
<comment type="subcellular location">
    <subcellularLocation>
        <location evidence="1">Cytoplasm</location>
    </subcellularLocation>
</comment>
<keyword evidence="3" id="KW-0963">Cytoplasm</keyword>
<organism evidence="5 7">
    <name type="scientific">Amycolatopsis regifaucium</name>
    <dbReference type="NCBI Taxonomy" id="546365"/>
    <lineage>
        <taxon>Bacteria</taxon>
        <taxon>Bacillati</taxon>
        <taxon>Actinomycetota</taxon>
        <taxon>Actinomycetes</taxon>
        <taxon>Pseudonocardiales</taxon>
        <taxon>Pseudonocardiaceae</taxon>
        <taxon>Amycolatopsis</taxon>
    </lineage>
</organism>
<evidence type="ECO:0000313" key="5">
    <source>
        <dbReference type="EMBL" id="KZB88160.1"/>
    </source>
</evidence>
<dbReference type="Pfam" id="PF14011">
    <property type="entry name" value="ESX-1_EspG"/>
    <property type="match status" value="1"/>
</dbReference>
<evidence type="ECO:0000256" key="2">
    <source>
        <dbReference type="ARBA" id="ARBA00006411"/>
    </source>
</evidence>
<reference evidence="5 7" key="1">
    <citation type="submission" date="2015-12" db="EMBL/GenBank/DDBJ databases">
        <title>Amycolatopsis regifaucium genome sequencing and assembly.</title>
        <authorList>
            <person name="Mayilraj S."/>
        </authorList>
    </citation>
    <scope>NUCLEOTIDE SEQUENCE [LARGE SCALE GENOMIC DNA]</scope>
    <source>
        <strain evidence="5 7">GY080</strain>
    </source>
</reference>
<dbReference type="EMBL" id="LOBU02000022">
    <property type="protein sequence ID" value="OKA04339.1"/>
    <property type="molecule type" value="Genomic_DNA"/>
</dbReference>
<protein>
    <submittedName>
        <fullName evidence="6">ESX secretion-associated protein EspG</fullName>
    </submittedName>
</protein>
<evidence type="ECO:0000313" key="6">
    <source>
        <dbReference type="EMBL" id="OKA04339.1"/>
    </source>
</evidence>
<dbReference type="AlphaFoldDB" id="A0A154MVX8"/>
<gene>
    <name evidence="6" type="ORF">ATP06_0230975</name>
    <name evidence="5" type="ORF">AVL48_19535</name>
</gene>
<evidence type="ECO:0000313" key="8">
    <source>
        <dbReference type="Proteomes" id="UP000186883"/>
    </source>
</evidence>
<dbReference type="Proteomes" id="UP000186883">
    <property type="component" value="Unassembled WGS sequence"/>
</dbReference>
<dbReference type="InterPro" id="IPR025734">
    <property type="entry name" value="EspG"/>
</dbReference>
<comment type="similarity">
    <text evidence="2">Belongs to the EspG family.</text>
</comment>
<comment type="caution">
    <text evidence="5">The sequence shown here is derived from an EMBL/GenBank/DDBJ whole genome shotgun (WGS) entry which is preliminary data.</text>
</comment>
<evidence type="ECO:0000256" key="3">
    <source>
        <dbReference type="ARBA" id="ARBA00022490"/>
    </source>
</evidence>
<sequence>MTVRTGRVDIPVEALAVLAERERVGDLHLTLRPEPRWLSRTARAEADKRVEAALAQAGLLDSRGRASVDFLDWLPVLTKPAIEYYGWVNAGGETYGLLAASLGLQAVLAVSSGDWVGIQEIDRRRLPESLIEQLPPVPAGGGRLRTVRAYELEEAARRGPDTHSLPPVIADIVSLVQRPVEGSGELYVGKRDEVGRHVAVEDPLHFADTDWGRYLSYTTGRGNDAVVHIGPAGPPELADALRNVASTLGG</sequence>
<accession>A0A154MVX8</accession>
<proteinExistence type="inferred from homology"/>
<reference evidence="6 8" key="2">
    <citation type="submission" date="2016-11" db="EMBL/GenBank/DDBJ databases">
        <title>Genome sequencing of Amycolatopsis regifaucium.</title>
        <authorList>
            <person name="Mayilraj S."/>
            <person name="Kaur N."/>
        </authorList>
    </citation>
    <scope>NUCLEOTIDE SEQUENCE [LARGE SCALE GENOMIC DNA]</scope>
    <source>
        <strain evidence="6 8">GY080</strain>
    </source>
</reference>
<evidence type="ECO:0000256" key="4">
    <source>
        <dbReference type="ARBA" id="ARBA00023186"/>
    </source>
</evidence>
<keyword evidence="4" id="KW-0143">Chaperone</keyword>
<dbReference type="Proteomes" id="UP000076321">
    <property type="component" value="Unassembled WGS sequence"/>
</dbReference>